<sequence length="141" mass="15902">MLYPSTVFVETIGINIQTMVHHGFMAIVGVSLLLSKVQFTFKTMKQAMTTFGVLVLSAIVLNGLFNLLINDGTFNMFFINSRFENGLPVLSLIEPHVPHTLFVLIYFFGFSLVAYLMLLFGQALSRLLSKHTKMNNHLKND</sequence>
<protein>
    <recommendedName>
        <fullName evidence="4">Integral membrane protein</fullName>
    </recommendedName>
</protein>
<dbReference type="EMBL" id="FO681348">
    <property type="protein sequence ID" value="CCV65527.1"/>
    <property type="molecule type" value="Genomic_DNA"/>
</dbReference>
<keyword evidence="3" id="KW-1185">Reference proteome</keyword>
<gene>
    <name evidence="2" type="ORF">BN85305060</name>
</gene>
<evidence type="ECO:0000256" key="1">
    <source>
        <dbReference type="SAM" id="Phobius"/>
    </source>
</evidence>
<dbReference type="AlphaFoldDB" id="U4KMS5"/>
<feature type="transmembrane region" description="Helical" evidence="1">
    <location>
        <begin position="47"/>
        <end position="69"/>
    </location>
</feature>
<dbReference type="OrthoDB" id="384391at2"/>
<keyword evidence="1" id="KW-0812">Transmembrane</keyword>
<feature type="transmembrane region" description="Helical" evidence="1">
    <location>
        <begin position="101"/>
        <end position="124"/>
    </location>
</feature>
<proteinExistence type="predicted"/>
<evidence type="ECO:0000313" key="2">
    <source>
        <dbReference type="EMBL" id="CCV65527.1"/>
    </source>
</evidence>
<dbReference type="KEGG" id="abra:BN85305060"/>
<accession>U4KMS5</accession>
<name>U4KMS5_9MOLU</name>
<dbReference type="STRING" id="61635.BN85305060"/>
<evidence type="ECO:0008006" key="4">
    <source>
        <dbReference type="Google" id="ProtNLM"/>
    </source>
</evidence>
<evidence type="ECO:0000313" key="3">
    <source>
        <dbReference type="Proteomes" id="UP000032737"/>
    </source>
</evidence>
<reference evidence="2 3" key="1">
    <citation type="journal article" date="2013" name="J. Mol. Microbiol. Biotechnol.">
        <title>Analysis of the Complete Genomes of Acholeplasma brassicae , A. palmae and A. laidlawii and Their Comparison to the Obligate Parasites from ' Candidatus Phytoplasma'.</title>
        <authorList>
            <person name="Kube M."/>
            <person name="Siewert C."/>
            <person name="Migdoll A.M."/>
            <person name="Duduk B."/>
            <person name="Holz S."/>
            <person name="Rabus R."/>
            <person name="Seemuller E."/>
            <person name="Mitrovic J."/>
            <person name="Muller I."/>
            <person name="Buttner C."/>
            <person name="Reinhardt R."/>
        </authorList>
    </citation>
    <scope>NUCLEOTIDE SEQUENCE [LARGE SCALE GENOMIC DNA]</scope>
    <source>
        <strain evidence="3">0502</strain>
    </source>
</reference>
<feature type="transmembrane region" description="Helical" evidence="1">
    <location>
        <begin position="12"/>
        <end position="35"/>
    </location>
</feature>
<dbReference type="RefSeq" id="WP_030004382.1">
    <property type="nucleotide sequence ID" value="NC_022549.1"/>
</dbReference>
<organism evidence="2 3">
    <name type="scientific">Acholeplasma brassicae</name>
    <dbReference type="NCBI Taxonomy" id="61635"/>
    <lineage>
        <taxon>Bacteria</taxon>
        <taxon>Bacillati</taxon>
        <taxon>Mycoplasmatota</taxon>
        <taxon>Mollicutes</taxon>
        <taxon>Acholeplasmatales</taxon>
        <taxon>Acholeplasmataceae</taxon>
        <taxon>Acholeplasma</taxon>
    </lineage>
</organism>
<dbReference type="HOGENOM" id="CLU_1821142_0_0_14"/>
<keyword evidence="1" id="KW-0472">Membrane</keyword>
<keyword evidence="1" id="KW-1133">Transmembrane helix</keyword>
<dbReference type="Proteomes" id="UP000032737">
    <property type="component" value="Chromosome"/>
</dbReference>